<dbReference type="GeneID" id="56925328"/>
<proteinExistence type="predicted"/>
<dbReference type="EMBL" id="CP016622">
    <property type="protein sequence ID" value="ANZ29960.1"/>
    <property type="molecule type" value="Genomic_DNA"/>
</dbReference>
<sequence>MRKASCFEAKILVHVYECQECDVLFAVSQSFEEQHLVQCPVCRTDKALHEVSAGELHIRKKVSSFVVPEGQTNIYEFLG</sequence>
<dbReference type="RefSeq" id="WP_042383582.1">
    <property type="nucleotide sequence ID" value="NZ_CP016622.1"/>
</dbReference>
<evidence type="ECO:0000313" key="2">
    <source>
        <dbReference type="Proteomes" id="UP000093052"/>
    </source>
</evidence>
<gene>
    <name evidence="1" type="ORF">BCV53_07620</name>
</gene>
<reference evidence="2" key="1">
    <citation type="journal article" date="2016" name="Genome Announc.">
        <title>Complete Genome Sequence of Geobacillus thermoglucosidasius NCIMB 11955, the Progenitor of a Bioethanol Production Strain.</title>
        <authorList>
            <person name="Sheng L."/>
            <person name="Zhang Y."/>
            <person name="Minton N.P."/>
        </authorList>
    </citation>
    <scope>NUCLEOTIDE SEQUENCE [LARGE SCALE GENOMIC DNA]</scope>
    <source>
        <strain evidence="2">NCIMB 11955</strain>
    </source>
</reference>
<evidence type="ECO:0000313" key="1">
    <source>
        <dbReference type="EMBL" id="ANZ29960.1"/>
    </source>
</evidence>
<name>A0AAN0YML7_PARTM</name>
<organism evidence="1 2">
    <name type="scientific">Parageobacillus thermoglucosidasius</name>
    <name type="common">Geobacillus thermoglucosidasius</name>
    <dbReference type="NCBI Taxonomy" id="1426"/>
    <lineage>
        <taxon>Bacteria</taxon>
        <taxon>Bacillati</taxon>
        <taxon>Bacillota</taxon>
        <taxon>Bacilli</taxon>
        <taxon>Bacillales</taxon>
        <taxon>Anoxybacillaceae</taxon>
        <taxon>Parageobacillus</taxon>
    </lineage>
</organism>
<dbReference type="InterPro" id="IPR013429">
    <property type="entry name" value="Regulatory_FmdB_Zinc_ribbon"/>
</dbReference>
<dbReference type="Proteomes" id="UP000093052">
    <property type="component" value="Chromosome"/>
</dbReference>
<dbReference type="AlphaFoldDB" id="A0AAN0YML7"/>
<dbReference type="KEGG" id="ptl:AOT13_07610"/>
<dbReference type="NCBIfam" id="TIGR02605">
    <property type="entry name" value="CxxC_CxxC_SSSS"/>
    <property type="match status" value="1"/>
</dbReference>
<accession>A0AAN0YML7</accession>
<protein>
    <submittedName>
        <fullName evidence="1">Uncharacterized protein</fullName>
    </submittedName>
</protein>
<keyword evidence="2" id="KW-1185">Reference proteome</keyword>